<protein>
    <submittedName>
        <fullName evidence="1">Uncharacterized protein</fullName>
    </submittedName>
</protein>
<dbReference type="RefSeq" id="WP_068668320.1">
    <property type="nucleotide sequence ID" value="NZ_LWLG01000001.1"/>
</dbReference>
<evidence type="ECO:0000313" key="2">
    <source>
        <dbReference type="Proteomes" id="UP000078390"/>
    </source>
</evidence>
<comment type="caution">
    <text evidence="1">The sequence shown here is derived from an EMBL/GenBank/DDBJ whole genome shotgun (WGS) entry which is preliminary data.</text>
</comment>
<dbReference type="Proteomes" id="UP000078390">
    <property type="component" value="Unassembled WGS sequence"/>
</dbReference>
<reference evidence="1 2" key="1">
    <citation type="submission" date="2016-04" db="EMBL/GenBank/DDBJ databases">
        <title>Genome analysis of Thermosulfurimonas dismutans, the first thermophilic sulfur-disproportionating bacterium of the phylum Thermodesulfobacteria.</title>
        <authorList>
            <person name="Mardanov A.V."/>
            <person name="Beletsky A.V."/>
            <person name="Kadnikov V.V."/>
            <person name="Slobodkin A.I."/>
            <person name="Ravin N.V."/>
        </authorList>
    </citation>
    <scope>NUCLEOTIDE SEQUENCE [LARGE SCALE GENOMIC DNA]</scope>
    <source>
        <strain evidence="1 2">S95</strain>
    </source>
</reference>
<dbReference type="SUPFAM" id="SSF75169">
    <property type="entry name" value="DsrEFH-like"/>
    <property type="match status" value="1"/>
</dbReference>
<dbReference type="Pfam" id="PF02635">
    <property type="entry name" value="DsrE"/>
    <property type="match status" value="1"/>
</dbReference>
<dbReference type="AlphaFoldDB" id="A0A179D888"/>
<dbReference type="STRING" id="999894.TDIS_0170"/>
<dbReference type="InterPro" id="IPR003787">
    <property type="entry name" value="Sulphur_relay_DsrE/F-like"/>
</dbReference>
<dbReference type="OrthoDB" id="9801500at2"/>
<dbReference type="Gene3D" id="3.40.1260.10">
    <property type="entry name" value="DsrEFH-like"/>
    <property type="match status" value="1"/>
</dbReference>
<name>A0A179D888_9BACT</name>
<accession>A0A179D888</accession>
<keyword evidence="2" id="KW-1185">Reference proteome</keyword>
<dbReference type="InterPro" id="IPR027396">
    <property type="entry name" value="DsrEFH-like"/>
</dbReference>
<dbReference type="EMBL" id="LWLG01000001">
    <property type="protein sequence ID" value="OAQ21652.1"/>
    <property type="molecule type" value="Genomic_DNA"/>
</dbReference>
<gene>
    <name evidence="1" type="ORF">TDIS_0170</name>
</gene>
<evidence type="ECO:0000313" key="1">
    <source>
        <dbReference type="EMBL" id="OAQ21652.1"/>
    </source>
</evidence>
<sequence>MKLGIILTTKEPEKAWNAMRLANFALKAGDEVKVFLTGEGVEASEVADDKFNIKQEMNKFLEGGGQILACGTCLKLRHKEASEICPLSTLEDLYRLILLSEKVLTF</sequence>
<organism evidence="1 2">
    <name type="scientific">Thermosulfurimonas dismutans</name>
    <dbReference type="NCBI Taxonomy" id="999894"/>
    <lineage>
        <taxon>Bacteria</taxon>
        <taxon>Pseudomonadati</taxon>
        <taxon>Thermodesulfobacteriota</taxon>
        <taxon>Thermodesulfobacteria</taxon>
        <taxon>Thermodesulfobacteriales</taxon>
        <taxon>Thermodesulfobacteriaceae</taxon>
        <taxon>Thermosulfurimonas</taxon>
    </lineage>
</organism>
<proteinExistence type="predicted"/>